<dbReference type="Proteomes" id="UP000003515">
    <property type="component" value="Unassembled WGS sequence"/>
</dbReference>
<gene>
    <name evidence="1" type="ORF">VIA_001122</name>
</gene>
<proteinExistence type="predicted"/>
<name>A0ABP2H563_VIBOR</name>
<comment type="caution">
    <text evidence="1">The sequence shown here is derived from an EMBL/GenBank/DDBJ whole genome shotgun (WGS) entry which is preliminary data.</text>
</comment>
<evidence type="ECO:0000313" key="2">
    <source>
        <dbReference type="Proteomes" id="UP000003515"/>
    </source>
</evidence>
<evidence type="ECO:0000313" key="1">
    <source>
        <dbReference type="EMBL" id="EEX93964.1"/>
    </source>
</evidence>
<reference evidence="1 2" key="1">
    <citation type="submission" date="2009-10" db="EMBL/GenBank/DDBJ databases">
        <authorList>
            <consortium name="Los Alamos National Laboratory (LANL)"/>
            <consortium name="National Microbial Pathogen Data Resource (NMPDR)"/>
            <person name="Munk A.C."/>
            <person name="Chertkov O."/>
            <person name="Tapia R."/>
            <person name="Green L."/>
            <person name="Rogers Y."/>
            <person name="Detter J.C."/>
            <person name="Bruce D."/>
            <person name="Brettin T.S."/>
            <person name="Colwell R.R."/>
            <person name="Huq A."/>
            <person name="Grim C.J."/>
            <person name="Hasan N.A."/>
            <person name="Bartels D."/>
            <person name="Vonstein V."/>
        </authorList>
    </citation>
    <scope>NUCLEOTIDE SEQUENCE [LARGE SCALE GENOMIC DNA]</scope>
    <source>
        <strain evidence="1 2">CIP 102891</strain>
    </source>
</reference>
<dbReference type="EMBL" id="ACZV01000004">
    <property type="protein sequence ID" value="EEX93964.1"/>
    <property type="molecule type" value="Genomic_DNA"/>
</dbReference>
<evidence type="ECO:0008006" key="3">
    <source>
        <dbReference type="Google" id="ProtNLM"/>
    </source>
</evidence>
<accession>A0ABP2H563</accession>
<keyword evidence="2" id="KW-1185">Reference proteome</keyword>
<organism evidence="1 2">
    <name type="scientific">Vibrio orientalis CIP 102891 = ATCC 33934</name>
    <dbReference type="NCBI Taxonomy" id="675816"/>
    <lineage>
        <taxon>Bacteria</taxon>
        <taxon>Pseudomonadati</taxon>
        <taxon>Pseudomonadota</taxon>
        <taxon>Gammaproteobacteria</taxon>
        <taxon>Vibrionales</taxon>
        <taxon>Vibrionaceae</taxon>
        <taxon>Vibrio</taxon>
        <taxon>Vibrio oreintalis group</taxon>
    </lineage>
</organism>
<sequence length="37" mass="4453">MQPVNKKDKYNRKQVRLAIHAHVMREKLSFGHTTRSF</sequence>
<protein>
    <recommendedName>
        <fullName evidence="3">Transposase</fullName>
    </recommendedName>
</protein>